<organism evidence="1 2">
    <name type="scientific">Subtercola frigoramans</name>
    <dbReference type="NCBI Taxonomy" id="120298"/>
    <lineage>
        <taxon>Bacteria</taxon>
        <taxon>Bacillati</taxon>
        <taxon>Actinomycetota</taxon>
        <taxon>Actinomycetes</taxon>
        <taxon>Micrococcales</taxon>
        <taxon>Microbacteriaceae</taxon>
        <taxon>Subtercola</taxon>
    </lineage>
</organism>
<keyword evidence="2" id="KW-1185">Reference proteome</keyword>
<protein>
    <submittedName>
        <fullName evidence="1">Uncharacterized protein</fullName>
    </submittedName>
</protein>
<dbReference type="EMBL" id="JAFBBU010000001">
    <property type="protein sequence ID" value="MBM7472536.1"/>
    <property type="molecule type" value="Genomic_DNA"/>
</dbReference>
<evidence type="ECO:0000313" key="1">
    <source>
        <dbReference type="EMBL" id="MBM7472536.1"/>
    </source>
</evidence>
<gene>
    <name evidence="1" type="ORF">JOE66_002170</name>
</gene>
<name>A0ABS2L6L0_9MICO</name>
<dbReference type="RefSeq" id="WP_205109363.1">
    <property type="nucleotide sequence ID" value="NZ_JAFBBU010000001.1"/>
</dbReference>
<comment type="caution">
    <text evidence="1">The sequence shown here is derived from an EMBL/GenBank/DDBJ whole genome shotgun (WGS) entry which is preliminary data.</text>
</comment>
<evidence type="ECO:0000313" key="2">
    <source>
        <dbReference type="Proteomes" id="UP000776164"/>
    </source>
</evidence>
<accession>A0ABS2L6L0</accession>
<sequence>MATLGVMGNADRSALVERSDGFNYDYAMNCACGEVSVLSAQDYFAEADSAHMSCSHCGAMIHFGIAVAALRDRDDPALDNDAVASFTWYHTSTDPDWPSPDYARRFVEELEQHQHHLIMSRELYISDHTTKALHLGTYETAIENMLRRMDDEDDGGSQFYLYRVALRLDPARINAGYRDENHEEAAQLTISDLDSEELDAVRYLNVHEGTGVLSLAVRPEIIDAVQRVRIPLPELTTPGTPDLVRGDIDALEKAKGEMEAAQAKVESIPATRRRMMYFGVYPDPDGLAKQAGDLEHHYIDLRRQLENRLAEIHLPRVSPVIRRDFNEAMASWKSDNPTSGSDDFIEQYRVMAALLERQPDVINSVANQDWRVLLRP</sequence>
<proteinExistence type="predicted"/>
<reference evidence="1 2" key="1">
    <citation type="submission" date="2021-01" db="EMBL/GenBank/DDBJ databases">
        <title>Sequencing the genomes of 1000 actinobacteria strains.</title>
        <authorList>
            <person name="Klenk H.-P."/>
        </authorList>
    </citation>
    <scope>NUCLEOTIDE SEQUENCE [LARGE SCALE GENOMIC DNA]</scope>
    <source>
        <strain evidence="1 2">DSM 13057</strain>
    </source>
</reference>
<dbReference type="Proteomes" id="UP000776164">
    <property type="component" value="Unassembled WGS sequence"/>
</dbReference>